<comment type="caution">
    <text evidence="1">The sequence shown here is derived from an EMBL/GenBank/DDBJ whole genome shotgun (WGS) entry which is preliminary data.</text>
</comment>
<dbReference type="AlphaFoldDB" id="A0A2S8BCA3"/>
<name>A0A2S8BCA3_9MYCO</name>
<protein>
    <submittedName>
        <fullName evidence="1">Uncharacterized protein</fullName>
    </submittedName>
</protein>
<gene>
    <name evidence="1" type="ORF">C1Y40_05567</name>
</gene>
<dbReference type="Proteomes" id="UP000238296">
    <property type="component" value="Unassembled WGS sequence"/>
</dbReference>
<reference evidence="1 2" key="1">
    <citation type="journal article" date="2017" name="Int. J. Syst. Evol. Microbiol.">
        <title>Mycobacterium talmoniae sp. nov., a slowly growing mycobacterium isolated from human respiratory samples.</title>
        <authorList>
            <person name="Davidson R.M."/>
            <person name="DeGroote M.A."/>
            <person name="Marola J.L."/>
            <person name="Buss S."/>
            <person name="Jones V."/>
            <person name="McNeil M.R."/>
            <person name="Freifeld A.G."/>
            <person name="Elaine Epperson L."/>
            <person name="Hasan N.A."/>
            <person name="Jackson M."/>
            <person name="Iwen P.C."/>
            <person name="Salfinger M."/>
            <person name="Strong M."/>
        </authorList>
    </citation>
    <scope>NUCLEOTIDE SEQUENCE [LARGE SCALE GENOMIC DNA]</scope>
    <source>
        <strain evidence="1 2">ATCC BAA-2683</strain>
    </source>
</reference>
<accession>A0A2S8BCA3</accession>
<evidence type="ECO:0000313" key="1">
    <source>
        <dbReference type="EMBL" id="PQM44275.1"/>
    </source>
</evidence>
<dbReference type="EMBL" id="PPEA01000872">
    <property type="protein sequence ID" value="PQM44275.1"/>
    <property type="molecule type" value="Genomic_DNA"/>
</dbReference>
<proteinExistence type="predicted"/>
<evidence type="ECO:0000313" key="2">
    <source>
        <dbReference type="Proteomes" id="UP000238296"/>
    </source>
</evidence>
<sequence length="76" mass="7871">MFGGVAMGLPRRSAGVRYGLLSGTSHRTWLFRLVLNTVSAAPALLATTAPIGPMLAVFSAPDSSLFWTSPGPVPAT</sequence>
<organism evidence="1 2">
    <name type="scientific">Mycobacterium talmoniae</name>
    <dbReference type="NCBI Taxonomy" id="1858794"/>
    <lineage>
        <taxon>Bacteria</taxon>
        <taxon>Bacillati</taxon>
        <taxon>Actinomycetota</taxon>
        <taxon>Actinomycetes</taxon>
        <taxon>Mycobacteriales</taxon>
        <taxon>Mycobacteriaceae</taxon>
        <taxon>Mycobacterium</taxon>
    </lineage>
</organism>